<reference evidence="1" key="1">
    <citation type="submission" date="2018-11" db="EMBL/GenBank/DDBJ databases">
        <authorList>
            <consortium name="Genoscope - CEA"/>
            <person name="William W."/>
        </authorList>
    </citation>
    <scope>NUCLEOTIDE SEQUENCE</scope>
</reference>
<dbReference type="AlphaFoldDB" id="A0A3P5Z722"/>
<protein>
    <submittedName>
        <fullName evidence="1">Uncharacterized protein</fullName>
    </submittedName>
</protein>
<sequence>MGTRNLRRWETALHSELEALKWALESMLQHSNCQHFGTPSLAKLFIGAGSHSNHPHVLFGFQDHLRAKNTE</sequence>
<organism evidence="1">
    <name type="scientific">Brassica campestris</name>
    <name type="common">Field mustard</name>
    <dbReference type="NCBI Taxonomy" id="3711"/>
    <lineage>
        <taxon>Eukaryota</taxon>
        <taxon>Viridiplantae</taxon>
        <taxon>Streptophyta</taxon>
        <taxon>Embryophyta</taxon>
        <taxon>Tracheophyta</taxon>
        <taxon>Spermatophyta</taxon>
        <taxon>Magnoliopsida</taxon>
        <taxon>eudicotyledons</taxon>
        <taxon>Gunneridae</taxon>
        <taxon>Pentapetalae</taxon>
        <taxon>rosids</taxon>
        <taxon>malvids</taxon>
        <taxon>Brassicales</taxon>
        <taxon>Brassicaceae</taxon>
        <taxon>Brassiceae</taxon>
        <taxon>Brassica</taxon>
    </lineage>
</organism>
<proteinExistence type="predicted"/>
<gene>
    <name evidence="1" type="ORF">BRAA05T21369Z</name>
</gene>
<accession>A0A3P5Z722</accession>
<dbReference type="EMBL" id="LR031570">
    <property type="protein sequence ID" value="VDC71655.1"/>
    <property type="molecule type" value="Genomic_DNA"/>
</dbReference>
<evidence type="ECO:0000313" key="1">
    <source>
        <dbReference type="EMBL" id="VDC71655.1"/>
    </source>
</evidence>
<name>A0A3P5Z722_BRACM</name>